<dbReference type="FunFam" id="3.40.50.720:FF:000039">
    <property type="entry name" value="Alcohol dehydrogenase AdhP"/>
    <property type="match status" value="1"/>
</dbReference>
<dbReference type="AlphaFoldDB" id="A0A6J5YNR2"/>
<dbReference type="EMBL" id="CAEUNJ010000002">
    <property type="protein sequence ID" value="CAB4370189.1"/>
    <property type="molecule type" value="Genomic_DNA"/>
</dbReference>
<organism evidence="8">
    <name type="scientific">freshwater metagenome</name>
    <dbReference type="NCBI Taxonomy" id="449393"/>
    <lineage>
        <taxon>unclassified sequences</taxon>
        <taxon>metagenomes</taxon>
        <taxon>ecological metagenomes</taxon>
    </lineage>
</organism>
<comment type="similarity">
    <text evidence="2">Belongs to the zinc-containing alcohol dehydrogenase family.</text>
</comment>
<dbReference type="Gene3D" id="3.40.50.720">
    <property type="entry name" value="NAD(P)-binding Rossmann-like Domain"/>
    <property type="match status" value="1"/>
</dbReference>
<evidence type="ECO:0000313" key="15">
    <source>
        <dbReference type="EMBL" id="CAB5072673.1"/>
    </source>
</evidence>
<name>A0A6J5YNR2_9ZZZZ</name>
<evidence type="ECO:0000256" key="5">
    <source>
        <dbReference type="ARBA" id="ARBA00023002"/>
    </source>
</evidence>
<dbReference type="Pfam" id="PF00107">
    <property type="entry name" value="ADH_zinc_N"/>
    <property type="match status" value="1"/>
</dbReference>
<proteinExistence type="inferred from homology"/>
<evidence type="ECO:0000259" key="7">
    <source>
        <dbReference type="SMART" id="SM00829"/>
    </source>
</evidence>
<dbReference type="EMBL" id="CAFBNJ010000002">
    <property type="protein sequence ID" value="CAB4939136.1"/>
    <property type="molecule type" value="Genomic_DNA"/>
</dbReference>
<dbReference type="SMART" id="SM00829">
    <property type="entry name" value="PKS_ER"/>
    <property type="match status" value="1"/>
</dbReference>
<evidence type="ECO:0000313" key="9">
    <source>
        <dbReference type="EMBL" id="CAB4370189.1"/>
    </source>
</evidence>
<evidence type="ECO:0000313" key="8">
    <source>
        <dbReference type="EMBL" id="CAB4329650.1"/>
    </source>
</evidence>
<evidence type="ECO:0000313" key="10">
    <source>
        <dbReference type="EMBL" id="CAB4574027.1"/>
    </source>
</evidence>
<evidence type="ECO:0000256" key="6">
    <source>
        <dbReference type="ARBA" id="ARBA00023027"/>
    </source>
</evidence>
<evidence type="ECO:0000313" key="11">
    <source>
        <dbReference type="EMBL" id="CAB4612228.1"/>
    </source>
</evidence>
<dbReference type="Gene3D" id="3.90.180.10">
    <property type="entry name" value="Medium-chain alcohol dehydrogenases, catalytic domain"/>
    <property type="match status" value="1"/>
</dbReference>
<dbReference type="EMBL" id="CAEZXY010000001">
    <property type="protein sequence ID" value="CAB4691801.1"/>
    <property type="molecule type" value="Genomic_DNA"/>
</dbReference>
<keyword evidence="4" id="KW-0862">Zinc</keyword>
<dbReference type="GO" id="GO:0004022">
    <property type="term" value="F:alcohol dehydrogenase (NAD+) activity"/>
    <property type="evidence" value="ECO:0007669"/>
    <property type="project" value="TreeGrafter"/>
</dbReference>
<dbReference type="EMBL" id="CAEZVC010000003">
    <property type="protein sequence ID" value="CAB4612228.1"/>
    <property type="molecule type" value="Genomic_DNA"/>
</dbReference>
<dbReference type="InterPro" id="IPR013149">
    <property type="entry name" value="ADH-like_C"/>
</dbReference>
<dbReference type="PANTHER" id="PTHR42940">
    <property type="entry name" value="ALCOHOL DEHYDROGENASE 1-RELATED"/>
    <property type="match status" value="1"/>
</dbReference>
<dbReference type="InterPro" id="IPR011032">
    <property type="entry name" value="GroES-like_sf"/>
</dbReference>
<dbReference type="GO" id="GO:0008270">
    <property type="term" value="F:zinc ion binding"/>
    <property type="evidence" value="ECO:0007669"/>
    <property type="project" value="InterPro"/>
</dbReference>
<dbReference type="GO" id="GO:0005737">
    <property type="term" value="C:cytoplasm"/>
    <property type="evidence" value="ECO:0007669"/>
    <property type="project" value="TreeGrafter"/>
</dbReference>
<evidence type="ECO:0000313" key="13">
    <source>
        <dbReference type="EMBL" id="CAB4794852.1"/>
    </source>
</evidence>
<dbReference type="EMBL" id="CAFAAM010000018">
    <property type="protein sequence ID" value="CAB4794852.1"/>
    <property type="molecule type" value="Genomic_DNA"/>
</dbReference>
<evidence type="ECO:0000313" key="14">
    <source>
        <dbReference type="EMBL" id="CAB4939136.1"/>
    </source>
</evidence>
<dbReference type="InterPro" id="IPR036291">
    <property type="entry name" value="NAD(P)-bd_dom_sf"/>
</dbReference>
<dbReference type="PROSITE" id="PS00059">
    <property type="entry name" value="ADH_ZINC"/>
    <property type="match status" value="1"/>
</dbReference>
<keyword evidence="6" id="KW-0520">NAD</keyword>
<gene>
    <name evidence="10" type="ORF">UFOPK1762_00013</name>
    <name evidence="11" type="ORF">UFOPK1906_00123</name>
    <name evidence="12" type="ORF">UFOPK2624_00019</name>
    <name evidence="13" type="ORF">UFOPK3010_00235</name>
    <name evidence="8" type="ORF">UFOPK3331_00055</name>
    <name evidence="14" type="ORF">UFOPK3785_00055</name>
    <name evidence="9" type="ORF">UFOPK4201_00059</name>
    <name evidence="15" type="ORF">UFOPK4371_00055</name>
</gene>
<keyword evidence="3" id="KW-0479">Metal-binding</keyword>
<dbReference type="Pfam" id="PF08240">
    <property type="entry name" value="ADH_N"/>
    <property type="match status" value="1"/>
</dbReference>
<dbReference type="InterPro" id="IPR020843">
    <property type="entry name" value="ER"/>
</dbReference>
<dbReference type="InterPro" id="IPR013154">
    <property type="entry name" value="ADH-like_N"/>
</dbReference>
<evidence type="ECO:0000256" key="3">
    <source>
        <dbReference type="ARBA" id="ARBA00022723"/>
    </source>
</evidence>
<comment type="cofactor">
    <cofactor evidence="1">
        <name>Zn(2+)</name>
        <dbReference type="ChEBI" id="CHEBI:29105"/>
    </cofactor>
</comment>
<protein>
    <submittedName>
        <fullName evidence="8">Unannotated protein</fullName>
    </submittedName>
</protein>
<evidence type="ECO:0000256" key="1">
    <source>
        <dbReference type="ARBA" id="ARBA00001947"/>
    </source>
</evidence>
<evidence type="ECO:0000313" key="12">
    <source>
        <dbReference type="EMBL" id="CAB4691801.1"/>
    </source>
</evidence>
<sequence length="341" mass="35603">MKSVQRVAGAIEIRESDLPVPGPDQALIRMSSCGVCHSDLHLARGDWKFATGDGPLGHEGIGIVEALGPGAEASVSIGDRVILGLGGTGGEYWCGKCRYCIEGEPRHCANSTGIIGTFAEHFAVWAPSLVVLPDSVSDMEAPLACGGLTAYGAVKKLTAHRITPGRTVAIVGAAGGLGHYAVQLAAAFGYRVIAIDVGADRLKFAKEMGAEVAIDATEAREVIARDFGGVDAAIVFTANIAGYQLGFDILGKQGLFVAVGLPATSQGSFEVDPFMMFIKDPTIIFSAVGTVQDMRELVDLAARGVVKSHISRVGGLEDLPEIFDELEASAYLGRAVLTFTP</sequence>
<keyword evidence="5" id="KW-0560">Oxidoreductase</keyword>
<evidence type="ECO:0000256" key="4">
    <source>
        <dbReference type="ARBA" id="ARBA00022833"/>
    </source>
</evidence>
<dbReference type="PANTHER" id="PTHR42940:SF8">
    <property type="entry name" value="VACUOLAR PROTEIN SORTING-ASSOCIATED PROTEIN 11"/>
    <property type="match status" value="1"/>
</dbReference>
<dbReference type="SUPFAM" id="SSF51735">
    <property type="entry name" value="NAD(P)-binding Rossmann-fold domains"/>
    <property type="match status" value="1"/>
</dbReference>
<dbReference type="EMBL" id="CAESAL010000001">
    <property type="protein sequence ID" value="CAB4329650.1"/>
    <property type="molecule type" value="Genomic_DNA"/>
</dbReference>
<dbReference type="EMBL" id="CAFBRD010000001">
    <property type="protein sequence ID" value="CAB5072673.1"/>
    <property type="molecule type" value="Genomic_DNA"/>
</dbReference>
<accession>A0A6J5YNR2</accession>
<feature type="domain" description="Enoyl reductase (ER)" evidence="7">
    <location>
        <begin position="9"/>
        <end position="337"/>
    </location>
</feature>
<reference evidence="8" key="1">
    <citation type="submission" date="2020-05" db="EMBL/GenBank/DDBJ databases">
        <authorList>
            <person name="Chiriac C."/>
            <person name="Salcher M."/>
            <person name="Ghai R."/>
            <person name="Kavagutti S V."/>
        </authorList>
    </citation>
    <scope>NUCLEOTIDE SEQUENCE</scope>
</reference>
<evidence type="ECO:0000256" key="2">
    <source>
        <dbReference type="ARBA" id="ARBA00008072"/>
    </source>
</evidence>
<dbReference type="InterPro" id="IPR002328">
    <property type="entry name" value="ADH_Zn_CS"/>
</dbReference>
<dbReference type="EMBL" id="CAEZTY010000001">
    <property type="protein sequence ID" value="CAB4574027.1"/>
    <property type="molecule type" value="Genomic_DNA"/>
</dbReference>
<dbReference type="SUPFAM" id="SSF50129">
    <property type="entry name" value="GroES-like"/>
    <property type="match status" value="1"/>
</dbReference>